<dbReference type="InterPro" id="IPR005923">
    <property type="entry name" value="HutG"/>
</dbReference>
<name>A0A238VST0_HALVU</name>
<dbReference type="GO" id="GO:0008783">
    <property type="term" value="F:agmatinase activity"/>
    <property type="evidence" value="ECO:0007669"/>
    <property type="project" value="TreeGrafter"/>
</dbReference>
<evidence type="ECO:0000313" key="8">
    <source>
        <dbReference type="EMBL" id="SNR37214.1"/>
    </source>
</evidence>
<dbReference type="CDD" id="cd09990">
    <property type="entry name" value="Agmatinase-like"/>
    <property type="match status" value="1"/>
</dbReference>
<keyword evidence="2" id="KW-0378">Hydrolase</keyword>
<dbReference type="OrthoDB" id="7186at2157"/>
<keyword evidence="3" id="KW-0369">Histidine metabolism</keyword>
<dbReference type="PIRSF" id="PIRSF036979">
    <property type="entry name" value="Arginase"/>
    <property type="match status" value="1"/>
</dbReference>
<dbReference type="GO" id="GO:0019556">
    <property type="term" value="P:L-histidine catabolic process to glutamate and formamide"/>
    <property type="evidence" value="ECO:0007669"/>
    <property type="project" value="UniProtKB-UniRule"/>
</dbReference>
<dbReference type="Proteomes" id="UP000198397">
    <property type="component" value="Unassembled WGS sequence"/>
</dbReference>
<keyword evidence="9" id="KW-1185">Reference proteome</keyword>
<sequence>MTEIEPTDHPIANLVTGGSDWESPATDPNDETFGDVVVGISPERADDSTLAGHDVVLLGEPFDAAVIGRRGAADGPDAIRESLAGLKRHRFGSSTDATDATAAIGDLGNVAVDHGTVNSDDERDAIRSAVESVTGRLHRSEAVPIVLGGDNSLTVPNVMPLLSETDADETVGVCNLDAHLDVREVQEKYTSGTPYRELLEAGLDVYVVAGARDFETAAKYAEFVDDHDGTVVTADELGHRPAAARDRIRTAIADVDHLYVSVDCDVLDATAAPGVSAPTPGGLTSRELFALIDSLVADPRLRGFEIVECAPPLDSGGRTVDTVARAVARVLHAVTGSADTESGGVGR</sequence>
<evidence type="ECO:0000256" key="1">
    <source>
        <dbReference type="ARBA" id="ARBA00022723"/>
    </source>
</evidence>
<gene>
    <name evidence="8" type="ORF">SAMN06264855_10413</name>
</gene>
<dbReference type="GO" id="GO:0050415">
    <property type="term" value="F:formimidoylglutamase activity"/>
    <property type="evidence" value="ECO:0007669"/>
    <property type="project" value="UniProtKB-UniRule"/>
</dbReference>
<comment type="similarity">
    <text evidence="6">Belongs to the arginase family.</text>
</comment>
<dbReference type="PANTHER" id="PTHR11358">
    <property type="entry name" value="ARGINASE/AGMATINASE"/>
    <property type="match status" value="1"/>
</dbReference>
<evidence type="ECO:0000256" key="3">
    <source>
        <dbReference type="ARBA" id="ARBA00022808"/>
    </source>
</evidence>
<dbReference type="Gene3D" id="3.40.800.10">
    <property type="entry name" value="Ureohydrolase domain"/>
    <property type="match status" value="1"/>
</dbReference>
<dbReference type="InterPro" id="IPR006035">
    <property type="entry name" value="Ureohydrolase"/>
</dbReference>
<dbReference type="PROSITE" id="PS51409">
    <property type="entry name" value="ARGINASE_2"/>
    <property type="match status" value="1"/>
</dbReference>
<evidence type="ECO:0000256" key="6">
    <source>
        <dbReference type="PROSITE-ProRule" id="PRU00742"/>
    </source>
</evidence>
<dbReference type="EMBL" id="FZNQ01000004">
    <property type="protein sequence ID" value="SNR37214.1"/>
    <property type="molecule type" value="Genomic_DNA"/>
</dbReference>
<evidence type="ECO:0000256" key="7">
    <source>
        <dbReference type="SAM" id="MobiDB-lite"/>
    </source>
</evidence>
<reference evidence="8 9" key="1">
    <citation type="submission" date="2017-06" db="EMBL/GenBank/DDBJ databases">
        <authorList>
            <person name="Kim H.J."/>
            <person name="Triplett B.A."/>
        </authorList>
    </citation>
    <scope>NUCLEOTIDE SEQUENCE [LARGE SCALE GENOMIC DNA]</scope>
    <source>
        <strain evidence="8 9">DSM 8800</strain>
    </source>
</reference>
<dbReference type="GO" id="GO:0046872">
    <property type="term" value="F:metal ion binding"/>
    <property type="evidence" value="ECO:0007669"/>
    <property type="project" value="UniProtKB-KW"/>
</dbReference>
<keyword evidence="1" id="KW-0479">Metal-binding</keyword>
<feature type="region of interest" description="Disordered" evidence="7">
    <location>
        <begin position="1"/>
        <end position="31"/>
    </location>
</feature>
<dbReference type="RefSeq" id="WP_089384070.1">
    <property type="nucleotide sequence ID" value="NZ_FZNQ01000004.1"/>
</dbReference>
<dbReference type="SUPFAM" id="SSF52768">
    <property type="entry name" value="Arginase/deacetylase"/>
    <property type="match status" value="1"/>
</dbReference>
<organism evidence="8 9">
    <name type="scientific">Halorubrum vacuolatum</name>
    <name type="common">Natronobacterium vacuolatum</name>
    <dbReference type="NCBI Taxonomy" id="63740"/>
    <lineage>
        <taxon>Archaea</taxon>
        <taxon>Methanobacteriati</taxon>
        <taxon>Methanobacteriota</taxon>
        <taxon>Stenosarchaea group</taxon>
        <taxon>Halobacteria</taxon>
        <taxon>Halobacteriales</taxon>
        <taxon>Haloferacaceae</taxon>
        <taxon>Halorubrum</taxon>
    </lineage>
</organism>
<keyword evidence="4" id="KW-0464">Manganese</keyword>
<dbReference type="Pfam" id="PF00491">
    <property type="entry name" value="Arginase"/>
    <property type="match status" value="1"/>
</dbReference>
<accession>A0A238VST0</accession>
<proteinExistence type="inferred from homology"/>
<evidence type="ECO:0000256" key="2">
    <source>
        <dbReference type="ARBA" id="ARBA00022801"/>
    </source>
</evidence>
<dbReference type="AlphaFoldDB" id="A0A238VST0"/>
<dbReference type="NCBIfam" id="TIGR01227">
    <property type="entry name" value="hutG"/>
    <property type="match status" value="1"/>
</dbReference>
<dbReference type="EC" id="3.5.3.8" evidence="5"/>
<dbReference type="GO" id="GO:0033389">
    <property type="term" value="P:putrescine biosynthetic process from arginine, via agmatine"/>
    <property type="evidence" value="ECO:0007669"/>
    <property type="project" value="TreeGrafter"/>
</dbReference>
<evidence type="ECO:0000256" key="5">
    <source>
        <dbReference type="NCBIfam" id="TIGR01227"/>
    </source>
</evidence>
<protein>
    <recommendedName>
        <fullName evidence="5">Formimidoylglutamase</fullName>
        <ecNumber evidence="5">3.5.3.8</ecNumber>
    </recommendedName>
</protein>
<dbReference type="InterPro" id="IPR023696">
    <property type="entry name" value="Ureohydrolase_dom_sf"/>
</dbReference>
<evidence type="ECO:0000313" key="9">
    <source>
        <dbReference type="Proteomes" id="UP000198397"/>
    </source>
</evidence>
<dbReference type="PANTHER" id="PTHR11358:SF26">
    <property type="entry name" value="GUANIDINO ACID HYDROLASE, MITOCHONDRIAL"/>
    <property type="match status" value="1"/>
</dbReference>
<evidence type="ECO:0000256" key="4">
    <source>
        <dbReference type="ARBA" id="ARBA00023211"/>
    </source>
</evidence>